<dbReference type="Gene3D" id="3.30.565.10">
    <property type="entry name" value="Histidine kinase-like ATPase, C-terminal domain"/>
    <property type="match status" value="1"/>
</dbReference>
<evidence type="ECO:0000256" key="2">
    <source>
        <dbReference type="ARBA" id="ARBA00012438"/>
    </source>
</evidence>
<keyword evidence="9" id="KW-1185">Reference proteome</keyword>
<dbReference type="InterPro" id="IPR036097">
    <property type="entry name" value="HisK_dim/P_sf"/>
</dbReference>
<dbReference type="SUPFAM" id="SSF55785">
    <property type="entry name" value="PYP-like sensor domain (PAS domain)"/>
    <property type="match status" value="1"/>
</dbReference>
<dbReference type="InterPro" id="IPR003661">
    <property type="entry name" value="HisK_dim/P_dom"/>
</dbReference>
<dbReference type="PRINTS" id="PR00344">
    <property type="entry name" value="BCTRLSENSOR"/>
</dbReference>
<dbReference type="Gene3D" id="3.30.450.20">
    <property type="entry name" value="PAS domain"/>
    <property type="match status" value="1"/>
</dbReference>
<dbReference type="GO" id="GO:0016301">
    <property type="term" value="F:kinase activity"/>
    <property type="evidence" value="ECO:0007669"/>
    <property type="project" value="UniProtKB-KW"/>
</dbReference>
<comment type="caution">
    <text evidence="8">The sequence shown here is derived from an EMBL/GenBank/DDBJ whole genome shotgun (WGS) entry which is preliminary data.</text>
</comment>
<dbReference type="EC" id="2.7.13.3" evidence="2"/>
<name>A0ABS1JQN9_9BURK</name>
<protein>
    <recommendedName>
        <fullName evidence="2">histidine kinase</fullName>
        <ecNumber evidence="2">2.7.13.3</ecNumber>
    </recommendedName>
</protein>
<evidence type="ECO:0000313" key="9">
    <source>
        <dbReference type="Proteomes" id="UP000622707"/>
    </source>
</evidence>
<dbReference type="EMBL" id="JAEQND010000008">
    <property type="protein sequence ID" value="MBL0426594.1"/>
    <property type="molecule type" value="Genomic_DNA"/>
</dbReference>
<evidence type="ECO:0000256" key="3">
    <source>
        <dbReference type="ARBA" id="ARBA00022553"/>
    </source>
</evidence>
<dbReference type="Pfam" id="PF02518">
    <property type="entry name" value="HATPase_c"/>
    <property type="match status" value="1"/>
</dbReference>
<dbReference type="SUPFAM" id="SSF55874">
    <property type="entry name" value="ATPase domain of HSP90 chaperone/DNA topoisomerase II/histidine kinase"/>
    <property type="match status" value="1"/>
</dbReference>
<dbReference type="Pfam" id="PF00512">
    <property type="entry name" value="HisKA"/>
    <property type="match status" value="1"/>
</dbReference>
<reference evidence="8 9" key="1">
    <citation type="journal article" date="2017" name="Int. J. Syst. Evol. Microbiol.">
        <title>Ramlibacter alkalitolerans sp. nov., alkali-tolerant bacterium isolated from soil of ginseng.</title>
        <authorList>
            <person name="Lee D.H."/>
            <person name="Cha C.J."/>
        </authorList>
    </citation>
    <scope>NUCLEOTIDE SEQUENCE [LARGE SCALE GENOMIC DNA]</scope>
    <source>
        <strain evidence="8 9">KACC 19305</strain>
    </source>
</reference>
<dbReference type="PANTHER" id="PTHR43711:SF1">
    <property type="entry name" value="HISTIDINE KINASE 1"/>
    <property type="match status" value="1"/>
</dbReference>
<dbReference type="SMART" id="SM00388">
    <property type="entry name" value="HisKA"/>
    <property type="match status" value="1"/>
</dbReference>
<keyword evidence="6" id="KW-0902">Two-component regulatory system</keyword>
<sequence length="380" mass="41046">MQEAQRPGHDQLYEAAPCGLLLAQADGSVLDVNATLCAWLRCSKADLAGKTRFQDLLTLGGRIFWQTHLQPLLRMQASVAEVKLEMRWGEGPVLPVMVNAVERPWQGGILLHVAVFVAEDRHKYERELLLQRERAEQLAAQHASDQHALAVVQAEALDRATFAEQLVGIVSHDIRNPLSVIQMSTVLLERSVGAEQQRAAIARIKRAVQRVQHLVGDLLDFTQVRVGGGLGVRKAPETDLHQAVADAVAELAVGFPDCVLRHERIGAGRCNADADRIVQAIGNLVANAANHGDKRQAITVRTESVDGGFRVSVHNGGTPIPPELLPRLFEPMVRGNAPGAKGVGLGLYIVRAIVQAHGGEVTASSSAEEGTTFRMDLPAA</sequence>
<dbReference type="CDD" id="cd00082">
    <property type="entry name" value="HisKA"/>
    <property type="match status" value="1"/>
</dbReference>
<dbReference type="InterPro" id="IPR050736">
    <property type="entry name" value="Sensor_HK_Regulatory"/>
</dbReference>
<keyword evidence="5 8" id="KW-0418">Kinase</keyword>
<evidence type="ECO:0000256" key="5">
    <source>
        <dbReference type="ARBA" id="ARBA00022777"/>
    </source>
</evidence>
<dbReference type="InterPro" id="IPR005467">
    <property type="entry name" value="His_kinase_dom"/>
</dbReference>
<keyword evidence="4" id="KW-0808">Transferase</keyword>
<evidence type="ECO:0000256" key="1">
    <source>
        <dbReference type="ARBA" id="ARBA00000085"/>
    </source>
</evidence>
<evidence type="ECO:0000313" key="8">
    <source>
        <dbReference type="EMBL" id="MBL0426594.1"/>
    </source>
</evidence>
<feature type="domain" description="Histidine kinase" evidence="7">
    <location>
        <begin position="169"/>
        <end position="380"/>
    </location>
</feature>
<gene>
    <name evidence="8" type="ORF">JI746_15875</name>
</gene>
<dbReference type="InterPro" id="IPR035965">
    <property type="entry name" value="PAS-like_dom_sf"/>
</dbReference>
<dbReference type="SMART" id="SM00387">
    <property type="entry name" value="HATPase_c"/>
    <property type="match status" value="1"/>
</dbReference>
<evidence type="ECO:0000259" key="7">
    <source>
        <dbReference type="PROSITE" id="PS50109"/>
    </source>
</evidence>
<dbReference type="PROSITE" id="PS50109">
    <property type="entry name" value="HIS_KIN"/>
    <property type="match status" value="1"/>
</dbReference>
<organism evidence="8 9">
    <name type="scientific">Ramlibacter alkalitolerans</name>
    <dbReference type="NCBI Taxonomy" id="2039631"/>
    <lineage>
        <taxon>Bacteria</taxon>
        <taxon>Pseudomonadati</taxon>
        <taxon>Pseudomonadota</taxon>
        <taxon>Betaproteobacteria</taxon>
        <taxon>Burkholderiales</taxon>
        <taxon>Comamonadaceae</taxon>
        <taxon>Ramlibacter</taxon>
    </lineage>
</organism>
<dbReference type="Gene3D" id="1.10.287.130">
    <property type="match status" value="1"/>
</dbReference>
<dbReference type="InterPro" id="IPR004358">
    <property type="entry name" value="Sig_transdc_His_kin-like_C"/>
</dbReference>
<proteinExistence type="predicted"/>
<evidence type="ECO:0000256" key="4">
    <source>
        <dbReference type="ARBA" id="ARBA00022679"/>
    </source>
</evidence>
<comment type="catalytic activity">
    <reaction evidence="1">
        <text>ATP + protein L-histidine = ADP + protein N-phospho-L-histidine.</text>
        <dbReference type="EC" id="2.7.13.3"/>
    </reaction>
</comment>
<evidence type="ECO:0000256" key="6">
    <source>
        <dbReference type="ARBA" id="ARBA00023012"/>
    </source>
</evidence>
<keyword evidence="3" id="KW-0597">Phosphoprotein</keyword>
<dbReference type="SUPFAM" id="SSF47384">
    <property type="entry name" value="Homodimeric domain of signal transducing histidine kinase"/>
    <property type="match status" value="1"/>
</dbReference>
<dbReference type="CDD" id="cd00075">
    <property type="entry name" value="HATPase"/>
    <property type="match status" value="1"/>
</dbReference>
<dbReference type="Proteomes" id="UP000622707">
    <property type="component" value="Unassembled WGS sequence"/>
</dbReference>
<dbReference type="InterPro" id="IPR003594">
    <property type="entry name" value="HATPase_dom"/>
</dbReference>
<accession>A0ABS1JQN9</accession>
<dbReference type="InterPro" id="IPR036890">
    <property type="entry name" value="HATPase_C_sf"/>
</dbReference>
<dbReference type="PANTHER" id="PTHR43711">
    <property type="entry name" value="TWO-COMPONENT HISTIDINE KINASE"/>
    <property type="match status" value="1"/>
</dbReference>
<dbReference type="RefSeq" id="WP_201690795.1">
    <property type="nucleotide sequence ID" value="NZ_JAEQND010000008.1"/>
</dbReference>